<evidence type="ECO:0000313" key="3">
    <source>
        <dbReference type="Proteomes" id="UP001169006"/>
    </source>
</evidence>
<comment type="caution">
    <text evidence="2">The sequence shown here is derived from an EMBL/GenBank/DDBJ whole genome shotgun (WGS) entry which is preliminary data.</text>
</comment>
<evidence type="ECO:0000313" key="2">
    <source>
        <dbReference type="EMBL" id="MDO1582239.1"/>
    </source>
</evidence>
<keyword evidence="3" id="KW-1185">Reference proteome</keyword>
<reference evidence="2" key="2">
    <citation type="submission" date="2023-07" db="EMBL/GenBank/DDBJ databases">
        <authorList>
            <person name="Sun H."/>
        </authorList>
    </citation>
    <scope>NUCLEOTIDE SEQUENCE</scope>
    <source>
        <strain evidence="2">05753</strain>
    </source>
</reference>
<evidence type="ECO:0000256" key="1">
    <source>
        <dbReference type="SAM" id="SignalP"/>
    </source>
</evidence>
<gene>
    <name evidence="2" type="ORF">Q2T52_09030</name>
</gene>
<dbReference type="Proteomes" id="UP001169006">
    <property type="component" value="Unassembled WGS sequence"/>
</dbReference>
<protein>
    <recommendedName>
        <fullName evidence="4">Secreted protein</fullName>
    </recommendedName>
</protein>
<feature type="signal peptide" evidence="1">
    <location>
        <begin position="1"/>
        <end position="22"/>
    </location>
</feature>
<evidence type="ECO:0008006" key="4">
    <source>
        <dbReference type="Google" id="ProtNLM"/>
    </source>
</evidence>
<proteinExistence type="predicted"/>
<reference evidence="2" key="1">
    <citation type="journal article" date="2015" name="Int. J. Syst. Evol. Microbiol.">
        <title>Rhizobium oryzicola sp. nov., potential plant-growth-promoting endophytic bacteria isolated from rice roots.</title>
        <authorList>
            <person name="Zhang X.X."/>
            <person name="Gao J.S."/>
            <person name="Cao Y.H."/>
            <person name="Sheirdil R.A."/>
            <person name="Wang X.C."/>
            <person name="Zhang L."/>
        </authorList>
    </citation>
    <scope>NUCLEOTIDE SEQUENCE</scope>
    <source>
        <strain evidence="2">05753</strain>
    </source>
</reference>
<accession>A0ABT8SUX0</accession>
<dbReference type="RefSeq" id="WP_302076379.1">
    <property type="nucleotide sequence ID" value="NZ_JAUKWQ010000002.1"/>
</dbReference>
<name>A0ABT8SUX0_9HYPH</name>
<feature type="chain" id="PRO_5046116393" description="Secreted protein" evidence="1">
    <location>
        <begin position="23"/>
        <end position="114"/>
    </location>
</feature>
<dbReference type="EMBL" id="JAUKWQ010000002">
    <property type="protein sequence ID" value="MDO1582239.1"/>
    <property type="molecule type" value="Genomic_DNA"/>
</dbReference>
<sequence length="114" mass="12921">MRSILTLVMIAYASAFPSGLNAHEAQSGWQYEAYCCNGNNHTGDCQMISTKNVKIIAGGYEVELRPGDHRLVTRSHDFKVPQSQARRSQDEEYHLCLYPTEDTLRCFYAPDMSN</sequence>
<keyword evidence="1" id="KW-0732">Signal</keyword>
<organism evidence="2 3">
    <name type="scientific">Rhizobium oryzicola</name>
    <dbReference type="NCBI Taxonomy" id="1232668"/>
    <lineage>
        <taxon>Bacteria</taxon>
        <taxon>Pseudomonadati</taxon>
        <taxon>Pseudomonadota</taxon>
        <taxon>Alphaproteobacteria</taxon>
        <taxon>Hyphomicrobiales</taxon>
        <taxon>Rhizobiaceae</taxon>
        <taxon>Rhizobium/Agrobacterium group</taxon>
        <taxon>Rhizobium</taxon>
    </lineage>
</organism>